<comment type="caution">
    <text evidence="1">The sequence shown here is derived from an EMBL/GenBank/DDBJ whole genome shotgun (WGS) entry which is preliminary data.</text>
</comment>
<dbReference type="AlphaFoldDB" id="A0A4R5MJI8"/>
<dbReference type="OrthoDB" id="2575320at2"/>
<dbReference type="Proteomes" id="UP000295668">
    <property type="component" value="Unassembled WGS sequence"/>
</dbReference>
<gene>
    <name evidence="1" type="ORF">EZJ43_10690</name>
</gene>
<reference evidence="1 2" key="1">
    <citation type="submission" date="2019-02" db="EMBL/GenBank/DDBJ databases">
        <title>Pedobacter sp. nov., a novel speices isolated from soil of pinguins habitat in Antarcitica.</title>
        <authorList>
            <person name="He R.-H."/>
        </authorList>
    </citation>
    <scope>NUCLEOTIDE SEQUENCE [LARGE SCALE GENOMIC DNA]</scope>
    <source>
        <strain evidence="1 2">E01020</strain>
    </source>
</reference>
<accession>A0A4R5MJI8</accession>
<dbReference type="RefSeq" id="WP_133262708.1">
    <property type="nucleotide sequence ID" value="NZ_SJCY01000007.1"/>
</dbReference>
<keyword evidence="2" id="KW-1185">Reference proteome</keyword>
<evidence type="ECO:0000313" key="1">
    <source>
        <dbReference type="EMBL" id="TDG35817.1"/>
    </source>
</evidence>
<name>A0A4R5MJI8_9SPHI</name>
<dbReference type="EMBL" id="SJCY01000007">
    <property type="protein sequence ID" value="TDG35817.1"/>
    <property type="molecule type" value="Genomic_DNA"/>
</dbReference>
<organism evidence="1 2">
    <name type="scientific">Pedobacter changchengzhani</name>
    <dbReference type="NCBI Taxonomy" id="2529274"/>
    <lineage>
        <taxon>Bacteria</taxon>
        <taxon>Pseudomonadati</taxon>
        <taxon>Bacteroidota</taxon>
        <taxon>Sphingobacteriia</taxon>
        <taxon>Sphingobacteriales</taxon>
        <taxon>Sphingobacteriaceae</taxon>
        <taxon>Pedobacter</taxon>
    </lineage>
</organism>
<proteinExistence type="predicted"/>
<protein>
    <submittedName>
        <fullName evidence="1">Uncharacterized protein</fullName>
    </submittedName>
</protein>
<evidence type="ECO:0000313" key="2">
    <source>
        <dbReference type="Proteomes" id="UP000295668"/>
    </source>
</evidence>
<sequence>MKDLKKFKRILIGLKDKSPLPLLFENGYTPESIKKEIIETFSTYFENKNILDEIAVKYLVPDWINIMRVSIIYPNIERDLLLVLSNYKSAKKINKERTIEILASLSPKHIEAGNKFWSFLNLEVDKKNLELEEFAQTSLKDISDIIEGISKILYLEQLMINRVLRNKTFDIQKVIELKLGNVIDELINNSNCPNLFKTVPDNIRFSDWRNISAHHNYSIKKELIHCEYGTGEKKNKIVLKREELYDRLEQCMRSTEILNLAHKIFGYDNMNEFKSFTKPSDMEAREEIDFLTISSGIMSQGFEIIDLEYKNIPKAILTLKDLTNGDAKMRGIHSSQFLTNLWIITRKPHLEIRYIKQNGELYLISRCDAEMCELVSFGKKKLTELAGKVEFKLINN</sequence>